<accession>A0AAD1U477</accession>
<evidence type="ECO:0000313" key="2">
    <source>
        <dbReference type="EMBL" id="CAI2361992.1"/>
    </source>
</evidence>
<evidence type="ECO:0000313" key="3">
    <source>
        <dbReference type="Proteomes" id="UP001295684"/>
    </source>
</evidence>
<dbReference type="Proteomes" id="UP001295684">
    <property type="component" value="Unassembled WGS sequence"/>
</dbReference>
<gene>
    <name evidence="2" type="ORF">ECRASSUSDP1_LOCUS3309</name>
</gene>
<comment type="caution">
    <text evidence="2">The sequence shown here is derived from an EMBL/GenBank/DDBJ whole genome shotgun (WGS) entry which is preliminary data.</text>
</comment>
<feature type="region of interest" description="Disordered" evidence="1">
    <location>
        <begin position="209"/>
        <end position="239"/>
    </location>
</feature>
<feature type="region of interest" description="Disordered" evidence="1">
    <location>
        <begin position="295"/>
        <end position="356"/>
    </location>
</feature>
<reference evidence="2" key="1">
    <citation type="submission" date="2023-07" db="EMBL/GenBank/DDBJ databases">
        <authorList>
            <consortium name="AG Swart"/>
            <person name="Singh M."/>
            <person name="Singh A."/>
            <person name="Seah K."/>
            <person name="Emmerich C."/>
        </authorList>
    </citation>
    <scope>NUCLEOTIDE SEQUENCE</scope>
    <source>
        <strain evidence="2">DP1</strain>
    </source>
</reference>
<dbReference type="AlphaFoldDB" id="A0AAD1U477"/>
<feature type="compositionally biased region" description="Polar residues" evidence="1">
    <location>
        <begin position="305"/>
        <end position="332"/>
    </location>
</feature>
<dbReference type="EMBL" id="CAMPGE010003168">
    <property type="protein sequence ID" value="CAI2361992.1"/>
    <property type="molecule type" value="Genomic_DNA"/>
</dbReference>
<proteinExistence type="predicted"/>
<keyword evidence="3" id="KW-1185">Reference proteome</keyword>
<evidence type="ECO:0000256" key="1">
    <source>
        <dbReference type="SAM" id="MobiDB-lite"/>
    </source>
</evidence>
<name>A0AAD1U477_EUPCR</name>
<protein>
    <submittedName>
        <fullName evidence="2">Uncharacterized protein</fullName>
    </submittedName>
</protein>
<feature type="region of interest" description="Disordered" evidence="1">
    <location>
        <begin position="126"/>
        <end position="154"/>
    </location>
</feature>
<sequence>MKPRNSVKVLKGKTNNQLLGDQNELDYNPVEDIIDSNSWLDQQLTFGNEETQHPRGIFNHHNTLSSKLSFEESSNGRKKLAHITDINEKISKRSTKAKLTKKDTLSRMSSSSNKYVIYVKDNTLRSKNSQSETSKEHVPDIRESGLTTSLNLLPPTTNMNDSGILLNSQLNTKKRKKSRFHESCNLLKLNFFKHMSQQRIQKMNSFNKSRLNNTSNPKKKHNYFTPNLKNPEESIRSKSKNSLIKKQKHLSDNILNRKHPKLKIQVQKHMLELKENEDKSTDKLYGLEELTSMSAFHQGRKKTPQFKTNTESDKGNSSGKNSQDTDTISLGSDENDIPLLQVTSSHDKKAKRSSLAVNPSSKITMINLKSFTLT</sequence>
<organism evidence="2 3">
    <name type="scientific">Euplotes crassus</name>
    <dbReference type="NCBI Taxonomy" id="5936"/>
    <lineage>
        <taxon>Eukaryota</taxon>
        <taxon>Sar</taxon>
        <taxon>Alveolata</taxon>
        <taxon>Ciliophora</taxon>
        <taxon>Intramacronucleata</taxon>
        <taxon>Spirotrichea</taxon>
        <taxon>Hypotrichia</taxon>
        <taxon>Euplotida</taxon>
        <taxon>Euplotidae</taxon>
        <taxon>Moneuplotes</taxon>
    </lineage>
</organism>
<feature type="compositionally biased region" description="Basic and acidic residues" evidence="1">
    <location>
        <begin position="133"/>
        <end position="143"/>
    </location>
</feature>